<feature type="domain" description="Integrase catalytic" evidence="3">
    <location>
        <begin position="39"/>
        <end position="155"/>
    </location>
</feature>
<feature type="region of interest" description="Disordered" evidence="1">
    <location>
        <begin position="226"/>
        <end position="263"/>
    </location>
</feature>
<dbReference type="InterPro" id="IPR001584">
    <property type="entry name" value="Integrase_cat-core"/>
</dbReference>
<dbReference type="PANTHER" id="PTHR36688">
    <property type="entry name" value="ENDO/EXONUCLEASE/PHOSPHATASE DOMAIN-CONTAINING PROTEIN"/>
    <property type="match status" value="1"/>
</dbReference>
<dbReference type="GO" id="GO:0015074">
    <property type="term" value="P:DNA integration"/>
    <property type="evidence" value="ECO:0007669"/>
    <property type="project" value="InterPro"/>
</dbReference>
<dbReference type="GO" id="GO:0042575">
    <property type="term" value="C:DNA polymerase complex"/>
    <property type="evidence" value="ECO:0007669"/>
    <property type="project" value="UniProtKB-ARBA"/>
</dbReference>
<dbReference type="SUPFAM" id="SSF56672">
    <property type="entry name" value="DNA/RNA polymerases"/>
    <property type="match status" value="1"/>
</dbReference>
<keyword evidence="4" id="KW-0695">RNA-directed DNA polymerase</keyword>
<dbReference type="EMBL" id="BMAU01021407">
    <property type="protein sequence ID" value="GFY33062.1"/>
    <property type="molecule type" value="Genomic_DNA"/>
</dbReference>
<evidence type="ECO:0000259" key="3">
    <source>
        <dbReference type="PROSITE" id="PS50994"/>
    </source>
</evidence>
<protein>
    <submittedName>
        <fullName evidence="4">Probable RNA-directed DNA polymerase from transposon X-element</fullName>
    </submittedName>
</protein>
<dbReference type="Proteomes" id="UP000887159">
    <property type="component" value="Unassembled WGS sequence"/>
</dbReference>
<sequence>MTEKYVWSDIKKQVREWAKACIRCQKCKVSRHTKSKLGDFEQPDERFSVVHIDLIGKLPPSEGMQYCLTCIDRFSCWMEAIPIPEITAEIVGRAFYEKWICRFGVPAKIVTDQGRQFETELFRSIAAICGAKVAHTTSYHPQCNGKVERLHRTLKGAIKAHNNIRWTESLPTVLLGLRAAIRPDISYTIAQMVYDRLKPAYLLAVDNQNEQTSVGQKNEISNWKELSPMPDEQSTTSCGRKIKTRSPKPGRPKGKCQTKRNTTTSQDRLLPSWCSDLYDQQRSCLLPLPIMLLTQNFDAALPVTQINQGSACDLGRGLQVKSKIRSPHSTHNLKILQCNINGLTSPATRIKLDQLLEIALKQDVKVIAVQETKLKESTSLKVKGFNIFRVDRKSKSGGGLAFFVRDINYQKIEYSTDWSDLEVQGIRIQWRGKPLDIINVYHPPNHKPLPPALSNLLNKNSIIVGDLNAKHPSWGCSCSNARGEELLQLLDDTESMILNDGTHTFTSYSYNTSAALDIAITSSELFPQCSWRVLDTIGSDHFPVLICFKRRQKVQIKQNNFWNFKKAYWDSYMDSVDQNLTSTPFTNDLEENWTNFKNIILDNAKLYIPRGNVKGYIPLFTHNASSLKPLLDRRKQLLESFNENNSLNDSQGGLRTEINQINAKIRKSYAQLKRSRWRELCKNLDSRTTNSKLWRIVKKINKEQEQCEESNSVIDTNGQVFSDDKAAANGLAVYYQETSKLVFTSEDKSVMKRAKNIIHGCRTSDVGDQGLSRDFSQQELLLAMAFLDLTKSPGPDGVFGRMLENLGHRGKLRLLDILNLSWKIGRLPAEWKRAIIIPIKKAGKNNWSPKDFRPIALTSTTCKIMEKMILIRIQYFLDSKNLIPGEPYGYRRGHSTVDQIISFCQSIRDAQNCKPTHHTMAALLDLTKAFDRVWKHKLLIKLHDTFNIRGNTLAWISDFLHHRSMRVNFNNTFSDPVVLGQGVPQGSVLSPTLFSLYLAGIEKIPSVEMRVGLFADDIVIWCSGRDLVEMERNLNNALSSFSDYALEFKLCFNPTKSIATFFTTNKRLYSYQPTLKMDNKNLAYEKHPKYLGYVLDPEWSSHKHIDHIVSKCRKRLSILKFIAGKDWGADAVTLRDTFLALIRPILEYGFPVYCCASAASLEKLEKIQLGAARIITGLRRSCPKEIVLFEADLQPLHLRSKNILTNYFNKLSSYGHHNKTSLYFNNWHNNQRLKRNSPFSYADHLQLPSSHIEPHSLKILFKSIRGTSQSPLPLQHVCPGNKARSHPSSS</sequence>
<dbReference type="SUPFAM" id="SSF56219">
    <property type="entry name" value="DNase I-like"/>
    <property type="match status" value="1"/>
</dbReference>
<dbReference type="InterPro" id="IPR052560">
    <property type="entry name" value="RdDP_mobile_element"/>
</dbReference>
<dbReference type="PROSITE" id="PS50878">
    <property type="entry name" value="RT_POL"/>
    <property type="match status" value="1"/>
</dbReference>
<organism evidence="4 5">
    <name type="scientific">Trichonephila clavipes</name>
    <name type="common">Golden silk orbweaver</name>
    <name type="synonym">Nephila clavipes</name>
    <dbReference type="NCBI Taxonomy" id="2585209"/>
    <lineage>
        <taxon>Eukaryota</taxon>
        <taxon>Metazoa</taxon>
        <taxon>Ecdysozoa</taxon>
        <taxon>Arthropoda</taxon>
        <taxon>Chelicerata</taxon>
        <taxon>Arachnida</taxon>
        <taxon>Araneae</taxon>
        <taxon>Araneomorphae</taxon>
        <taxon>Entelegynae</taxon>
        <taxon>Araneoidea</taxon>
        <taxon>Nephilidae</taxon>
        <taxon>Trichonephila</taxon>
    </lineage>
</organism>
<keyword evidence="4" id="KW-0548">Nucleotidyltransferase</keyword>
<keyword evidence="5" id="KW-1185">Reference proteome</keyword>
<dbReference type="Pfam" id="PF00665">
    <property type="entry name" value="rve"/>
    <property type="match status" value="1"/>
</dbReference>
<dbReference type="Pfam" id="PF00078">
    <property type="entry name" value="RVT_1"/>
    <property type="match status" value="1"/>
</dbReference>
<comment type="caution">
    <text evidence="4">The sequence shown here is derived from an EMBL/GenBank/DDBJ whole genome shotgun (WGS) entry which is preliminary data.</text>
</comment>
<gene>
    <name evidence="4" type="primary">X-element ORF2</name>
    <name evidence="4" type="ORF">TNCV_2230131</name>
</gene>
<dbReference type="InterPro" id="IPR043502">
    <property type="entry name" value="DNA/RNA_pol_sf"/>
</dbReference>
<proteinExistence type="predicted"/>
<feature type="compositionally biased region" description="Basic residues" evidence="1">
    <location>
        <begin position="240"/>
        <end position="258"/>
    </location>
</feature>
<evidence type="ECO:0000313" key="5">
    <source>
        <dbReference type="Proteomes" id="UP000887159"/>
    </source>
</evidence>
<dbReference type="InterPro" id="IPR000477">
    <property type="entry name" value="RT_dom"/>
</dbReference>
<dbReference type="PANTHER" id="PTHR36688:SF2">
    <property type="entry name" value="ENDONUCLEASE_EXONUCLEASE_PHOSPHATASE DOMAIN-CONTAINING PROTEIN"/>
    <property type="match status" value="1"/>
</dbReference>
<dbReference type="SUPFAM" id="SSF53098">
    <property type="entry name" value="Ribonuclease H-like"/>
    <property type="match status" value="1"/>
</dbReference>
<evidence type="ECO:0000313" key="4">
    <source>
        <dbReference type="EMBL" id="GFY33062.1"/>
    </source>
</evidence>
<dbReference type="InterPro" id="IPR036691">
    <property type="entry name" value="Endo/exonu/phosph_ase_sf"/>
</dbReference>
<dbReference type="InterPro" id="IPR036397">
    <property type="entry name" value="RNaseH_sf"/>
</dbReference>
<dbReference type="CDD" id="cd01650">
    <property type="entry name" value="RT_nLTR_like"/>
    <property type="match status" value="1"/>
</dbReference>
<reference evidence="4" key="1">
    <citation type="submission" date="2020-08" db="EMBL/GenBank/DDBJ databases">
        <title>Multicomponent nature underlies the extraordinary mechanical properties of spider dragline silk.</title>
        <authorList>
            <person name="Kono N."/>
            <person name="Nakamura H."/>
            <person name="Mori M."/>
            <person name="Yoshida Y."/>
            <person name="Ohtoshi R."/>
            <person name="Malay A.D."/>
            <person name="Moran D.A.P."/>
            <person name="Tomita M."/>
            <person name="Numata K."/>
            <person name="Arakawa K."/>
        </authorList>
    </citation>
    <scope>NUCLEOTIDE SEQUENCE</scope>
</reference>
<dbReference type="GO" id="GO:0003676">
    <property type="term" value="F:nucleic acid binding"/>
    <property type="evidence" value="ECO:0007669"/>
    <property type="project" value="InterPro"/>
</dbReference>
<dbReference type="Gene3D" id="3.60.10.10">
    <property type="entry name" value="Endonuclease/exonuclease/phosphatase"/>
    <property type="match status" value="1"/>
</dbReference>
<evidence type="ECO:0000256" key="1">
    <source>
        <dbReference type="SAM" id="MobiDB-lite"/>
    </source>
</evidence>
<dbReference type="Gene3D" id="3.30.420.10">
    <property type="entry name" value="Ribonuclease H-like superfamily/Ribonuclease H"/>
    <property type="match status" value="1"/>
</dbReference>
<accession>A0A8X7BJV0</accession>
<keyword evidence="4" id="KW-0808">Transferase</keyword>
<evidence type="ECO:0000259" key="2">
    <source>
        <dbReference type="PROSITE" id="PS50878"/>
    </source>
</evidence>
<dbReference type="InterPro" id="IPR012337">
    <property type="entry name" value="RNaseH-like_sf"/>
</dbReference>
<dbReference type="Pfam" id="PF14529">
    <property type="entry name" value="Exo_endo_phos_2"/>
    <property type="match status" value="1"/>
</dbReference>
<dbReference type="GO" id="GO:0003964">
    <property type="term" value="F:RNA-directed DNA polymerase activity"/>
    <property type="evidence" value="ECO:0007669"/>
    <property type="project" value="UniProtKB-KW"/>
</dbReference>
<feature type="domain" description="Reverse transcriptase" evidence="2">
    <location>
        <begin position="820"/>
        <end position="1095"/>
    </location>
</feature>
<dbReference type="PROSITE" id="PS50994">
    <property type="entry name" value="INTEGRASE"/>
    <property type="match status" value="1"/>
</dbReference>
<dbReference type="InterPro" id="IPR005135">
    <property type="entry name" value="Endo/exonuclease/phosphatase"/>
</dbReference>
<name>A0A8X7BJV0_TRICX</name>